<proteinExistence type="predicted"/>
<name>A0A5B7B0J2_DAVIN</name>
<accession>A0A5B7B0J2</accession>
<dbReference type="EMBL" id="GHES01031059">
    <property type="protein sequence ID" value="MPA61618.1"/>
    <property type="molecule type" value="Transcribed_RNA"/>
</dbReference>
<organism evidence="2">
    <name type="scientific">Davidia involucrata</name>
    <name type="common">Dove tree</name>
    <dbReference type="NCBI Taxonomy" id="16924"/>
    <lineage>
        <taxon>Eukaryota</taxon>
        <taxon>Viridiplantae</taxon>
        <taxon>Streptophyta</taxon>
        <taxon>Embryophyta</taxon>
        <taxon>Tracheophyta</taxon>
        <taxon>Spermatophyta</taxon>
        <taxon>Magnoliopsida</taxon>
        <taxon>eudicotyledons</taxon>
        <taxon>Gunneridae</taxon>
        <taxon>Pentapetalae</taxon>
        <taxon>asterids</taxon>
        <taxon>Cornales</taxon>
        <taxon>Nyssaceae</taxon>
        <taxon>Davidia</taxon>
    </lineage>
</organism>
<dbReference type="GO" id="GO:0016740">
    <property type="term" value="F:transferase activity"/>
    <property type="evidence" value="ECO:0007669"/>
    <property type="project" value="UniProtKB-KW"/>
</dbReference>
<feature type="transmembrane region" description="Helical" evidence="1">
    <location>
        <begin position="118"/>
        <end position="141"/>
    </location>
</feature>
<keyword evidence="1" id="KW-0812">Transmembrane</keyword>
<protein>
    <submittedName>
        <fullName evidence="2">Putative inositol phosphorylceramide glucuronosyltransferase 1</fullName>
    </submittedName>
</protein>
<keyword evidence="1" id="KW-0472">Membrane</keyword>
<keyword evidence="1" id="KW-1133">Transmembrane helix</keyword>
<reference evidence="2" key="1">
    <citation type="submission" date="2019-08" db="EMBL/GenBank/DDBJ databases">
        <title>Reference gene set and small RNA set construction with multiple tissues from Davidia involucrata Baill.</title>
        <authorList>
            <person name="Yang H."/>
            <person name="Zhou C."/>
            <person name="Li G."/>
            <person name="Wang J."/>
            <person name="Gao P."/>
            <person name="Wang M."/>
            <person name="Wang R."/>
            <person name="Zhao Y."/>
        </authorList>
    </citation>
    <scope>NUCLEOTIDE SEQUENCE</scope>
    <source>
        <tissue evidence="2">Mixed with DoveR01_LX</tissue>
    </source>
</reference>
<gene>
    <name evidence="2" type="ORF">Din_031059</name>
</gene>
<feature type="transmembrane region" description="Helical" evidence="1">
    <location>
        <begin position="50"/>
        <end position="75"/>
    </location>
</feature>
<evidence type="ECO:0000313" key="2">
    <source>
        <dbReference type="EMBL" id="MPA61618.1"/>
    </source>
</evidence>
<feature type="transmembrane region" description="Helical" evidence="1">
    <location>
        <begin position="147"/>
        <end position="165"/>
    </location>
</feature>
<dbReference type="AlphaFoldDB" id="A0A5B7B0J2"/>
<sequence length="192" mass="21767">MLDTYTTVSDPGVRLCILLFLHPLLIPIHSSQMVRSPRCLLCWAIVPRQVMPWTGLLLIYEWTFTIFFLLFGSYLHFIYQWGKMTANQAGSFSRPEAFDYDSGRGHQRRVSSCDVATWYYGLGMAFLAVAAPSLPCVFGITALFMRLGLIVVGGVVLASFMTYAAEHIAIRSFLRGLEDWGRPRTRSICFFC</sequence>
<keyword evidence="2" id="KW-0808">Transferase</keyword>
<evidence type="ECO:0000256" key="1">
    <source>
        <dbReference type="SAM" id="Phobius"/>
    </source>
</evidence>